<proteinExistence type="predicted"/>
<dbReference type="EMBL" id="GEBQ01001732">
    <property type="protein sequence ID" value="JAT38245.1"/>
    <property type="molecule type" value="Transcribed_RNA"/>
</dbReference>
<protein>
    <submittedName>
        <fullName evidence="1">Uncharacterized protein</fullName>
    </submittedName>
</protein>
<feature type="non-terminal residue" evidence="1">
    <location>
        <position position="1"/>
    </location>
</feature>
<dbReference type="AlphaFoldDB" id="A0A1B6MQS5"/>
<evidence type="ECO:0000313" key="1">
    <source>
        <dbReference type="EMBL" id="JAT38245.1"/>
    </source>
</evidence>
<reference evidence="1" key="1">
    <citation type="submission" date="2015-11" db="EMBL/GenBank/DDBJ databases">
        <title>De novo transcriptome assembly of four potential Pierce s Disease insect vectors from Arizona vineyards.</title>
        <authorList>
            <person name="Tassone E.E."/>
        </authorList>
    </citation>
    <scope>NUCLEOTIDE SEQUENCE</scope>
</reference>
<feature type="non-terminal residue" evidence="1">
    <location>
        <position position="177"/>
    </location>
</feature>
<gene>
    <name evidence="1" type="ORF">g.1484</name>
</gene>
<organism evidence="1">
    <name type="scientific">Graphocephala atropunctata</name>
    <dbReference type="NCBI Taxonomy" id="36148"/>
    <lineage>
        <taxon>Eukaryota</taxon>
        <taxon>Metazoa</taxon>
        <taxon>Ecdysozoa</taxon>
        <taxon>Arthropoda</taxon>
        <taxon>Hexapoda</taxon>
        <taxon>Insecta</taxon>
        <taxon>Pterygota</taxon>
        <taxon>Neoptera</taxon>
        <taxon>Paraneoptera</taxon>
        <taxon>Hemiptera</taxon>
        <taxon>Auchenorrhyncha</taxon>
        <taxon>Membracoidea</taxon>
        <taxon>Cicadellidae</taxon>
        <taxon>Cicadellinae</taxon>
        <taxon>Cicadellini</taxon>
        <taxon>Graphocephala</taxon>
    </lineage>
</organism>
<sequence length="177" mass="20042">DNTSINIHDLYSIKINTIFEYLLGLDPPLMTDELKTPNKSKVENMIVALYSDCMIPKNVDLSHLNIRIRLQESAATVTEILDRIKEGKHGSSIGEFDYRSRKSGFTGQTLFSAYVSNDFENDDKGSLYIGPPTYSPLELEEVLSLDISKDYEKFIQHILGEYRPETLTSPPDYNAIA</sequence>
<dbReference type="InterPro" id="IPR042089">
    <property type="entry name" value="Peptidase_M13_dom_2"/>
</dbReference>
<accession>A0A1B6MQS5</accession>
<dbReference type="Gene3D" id="1.10.1380.10">
    <property type="entry name" value="Neutral endopeptidase , domain2"/>
    <property type="match status" value="1"/>
</dbReference>
<name>A0A1B6MQS5_9HEMI</name>